<reference evidence="3" key="1">
    <citation type="journal article" date="2016" name="Nat. Commun.">
        <title>The Gonium pectorale genome demonstrates co-option of cell cycle regulation during the evolution of multicellularity.</title>
        <authorList>
            <person name="Hanschen E.R."/>
            <person name="Marriage T.N."/>
            <person name="Ferris P.J."/>
            <person name="Hamaji T."/>
            <person name="Toyoda A."/>
            <person name="Fujiyama A."/>
            <person name="Neme R."/>
            <person name="Noguchi H."/>
            <person name="Minakuchi Y."/>
            <person name="Suzuki M."/>
            <person name="Kawai-Toyooka H."/>
            <person name="Smith D.R."/>
            <person name="Sparks H."/>
            <person name="Anderson J."/>
            <person name="Bakaric R."/>
            <person name="Luria V."/>
            <person name="Karger A."/>
            <person name="Kirschner M.W."/>
            <person name="Durand P.M."/>
            <person name="Michod R.E."/>
            <person name="Nozaki H."/>
            <person name="Olson B.J."/>
        </authorList>
    </citation>
    <scope>NUCLEOTIDE SEQUENCE [LARGE SCALE GENOMIC DNA]</scope>
    <source>
        <strain evidence="3">NIES-2863</strain>
    </source>
</reference>
<dbReference type="PROSITE" id="PS50948">
    <property type="entry name" value="PAN"/>
    <property type="match status" value="1"/>
</dbReference>
<accession>A0A150G717</accession>
<dbReference type="AlphaFoldDB" id="A0A150G717"/>
<keyword evidence="3" id="KW-1185">Reference proteome</keyword>
<organism evidence="2 3">
    <name type="scientific">Gonium pectorale</name>
    <name type="common">Green alga</name>
    <dbReference type="NCBI Taxonomy" id="33097"/>
    <lineage>
        <taxon>Eukaryota</taxon>
        <taxon>Viridiplantae</taxon>
        <taxon>Chlorophyta</taxon>
        <taxon>core chlorophytes</taxon>
        <taxon>Chlorophyceae</taxon>
        <taxon>CS clade</taxon>
        <taxon>Chlamydomonadales</taxon>
        <taxon>Volvocaceae</taxon>
        <taxon>Gonium</taxon>
    </lineage>
</organism>
<dbReference type="Gene3D" id="3.50.4.10">
    <property type="entry name" value="Hepatocyte Growth Factor"/>
    <property type="match status" value="1"/>
</dbReference>
<gene>
    <name evidence="2" type="ORF">GPECTOR_52g38</name>
</gene>
<dbReference type="InterPro" id="IPR003609">
    <property type="entry name" value="Pan_app"/>
</dbReference>
<dbReference type="Proteomes" id="UP000075714">
    <property type="component" value="Unassembled WGS sequence"/>
</dbReference>
<comment type="caution">
    <text evidence="2">The sequence shown here is derived from an EMBL/GenBank/DDBJ whole genome shotgun (WGS) entry which is preliminary data.</text>
</comment>
<protein>
    <recommendedName>
        <fullName evidence="1">Apple domain-containing protein</fullName>
    </recommendedName>
</protein>
<feature type="domain" description="Apple" evidence="1">
    <location>
        <begin position="330"/>
        <end position="400"/>
    </location>
</feature>
<name>A0A150G717_GONPE</name>
<proteinExistence type="predicted"/>
<evidence type="ECO:0000313" key="3">
    <source>
        <dbReference type="Proteomes" id="UP000075714"/>
    </source>
</evidence>
<dbReference type="EMBL" id="LSYV01000053">
    <property type="protein sequence ID" value="KXZ45637.1"/>
    <property type="molecule type" value="Genomic_DNA"/>
</dbReference>
<evidence type="ECO:0000259" key="1">
    <source>
        <dbReference type="PROSITE" id="PS50948"/>
    </source>
</evidence>
<dbReference type="OrthoDB" id="9448935at2759"/>
<evidence type="ECO:0000313" key="2">
    <source>
        <dbReference type="EMBL" id="KXZ45637.1"/>
    </source>
</evidence>
<sequence>MGICPLGSFVLGIQGDDGGGKHEFIDALRVSTCGSNTEYNIGFNVEYPGGWGLSSSCSSGYDAVSGYERDDDSSPAYSVWGLSFRCSASGMWTAPLGSGPAGVTGAYREVHCPAGWLVSGLELTGNSTTLGSVLPYCSPDKGINYDPIATCPLVPSATLLPGYYLPGSSVATEGTVVTEGVMETCAATKDCNAVTTTNLDSSASGDRVNIALSTVERSQLYAPGDLEGLEGCWGTFMPSPADPAGWYCTAAMAPPPKLTVYSESTLSSITACKDAADAAKLDAFATGADGVTCYVLTYDDAKAVEYPAQGLTRDDTYGALCWRLSAPWNCSDSGVDVSGNLYNAFQAATPEICKWECDKDFDCTLFFYNSTNYGCYLRNEPYVGTDGSNTYAIQDDSRVCVKTPFHQDYGIIAPPTRSFYG</sequence>